<dbReference type="RefSeq" id="XP_040743594.1">
    <property type="nucleotide sequence ID" value="XM_040883521.1"/>
</dbReference>
<feature type="region of interest" description="Disordered" evidence="3">
    <location>
        <begin position="1235"/>
        <end position="1277"/>
    </location>
</feature>
<feature type="compositionally biased region" description="Low complexity" evidence="3">
    <location>
        <begin position="719"/>
        <end position="729"/>
    </location>
</feature>
<comment type="caution">
    <text evidence="4">The sequence shown here is derived from an EMBL/GenBank/DDBJ whole genome shotgun (WGS) entry which is preliminary data.</text>
</comment>
<dbReference type="GO" id="GO:0045159">
    <property type="term" value="F:myosin II binding"/>
    <property type="evidence" value="ECO:0007669"/>
    <property type="project" value="TreeGrafter"/>
</dbReference>
<gene>
    <name evidence="4" type="ORF">DL89DRAFT_149562</name>
</gene>
<dbReference type="Proteomes" id="UP000193922">
    <property type="component" value="Unassembled WGS sequence"/>
</dbReference>
<evidence type="ECO:0000313" key="5">
    <source>
        <dbReference type="Proteomes" id="UP000193922"/>
    </source>
</evidence>
<evidence type="ECO:0000256" key="2">
    <source>
        <dbReference type="ARBA" id="ARBA00022483"/>
    </source>
</evidence>
<dbReference type="GO" id="GO:0005096">
    <property type="term" value="F:GTPase activator activity"/>
    <property type="evidence" value="ECO:0007669"/>
    <property type="project" value="TreeGrafter"/>
</dbReference>
<reference evidence="4 5" key="1">
    <citation type="submission" date="2016-07" db="EMBL/GenBank/DDBJ databases">
        <title>Pervasive Adenine N6-methylation of Active Genes in Fungi.</title>
        <authorList>
            <consortium name="DOE Joint Genome Institute"/>
            <person name="Mondo S.J."/>
            <person name="Dannebaum R.O."/>
            <person name="Kuo R.C."/>
            <person name="Labutti K."/>
            <person name="Haridas S."/>
            <person name="Kuo A."/>
            <person name="Salamov A."/>
            <person name="Ahrendt S.R."/>
            <person name="Lipzen A."/>
            <person name="Sullivan W."/>
            <person name="Andreopoulos W.B."/>
            <person name="Clum A."/>
            <person name="Lindquist E."/>
            <person name="Daum C."/>
            <person name="Ramamoorthy G.K."/>
            <person name="Gryganskyi A."/>
            <person name="Culley D."/>
            <person name="Magnuson J.K."/>
            <person name="James T.Y."/>
            <person name="O'Malley M.A."/>
            <person name="Stajich J.E."/>
            <person name="Spatafora J.W."/>
            <person name="Visel A."/>
            <person name="Grigoriev I.V."/>
        </authorList>
    </citation>
    <scope>NUCLEOTIDE SEQUENCE [LARGE SCALE GENOMIC DNA]</scope>
    <source>
        <strain evidence="4 5">ATCC 12442</strain>
    </source>
</reference>
<dbReference type="GO" id="GO:0006887">
    <property type="term" value="P:exocytosis"/>
    <property type="evidence" value="ECO:0007669"/>
    <property type="project" value="UniProtKB-KW"/>
</dbReference>
<keyword evidence="2" id="KW-0268">Exocytosis</keyword>
<dbReference type="PANTHER" id="PTHR10241">
    <property type="entry name" value="LETHAL 2 GIANT LARVAE PROTEIN"/>
    <property type="match status" value="1"/>
</dbReference>
<dbReference type="EMBL" id="MCFD01000006">
    <property type="protein sequence ID" value="ORX69956.1"/>
    <property type="molecule type" value="Genomic_DNA"/>
</dbReference>
<dbReference type="InterPro" id="IPR036322">
    <property type="entry name" value="WD40_repeat_dom_sf"/>
</dbReference>
<organism evidence="4 5">
    <name type="scientific">Linderina pennispora</name>
    <dbReference type="NCBI Taxonomy" id="61395"/>
    <lineage>
        <taxon>Eukaryota</taxon>
        <taxon>Fungi</taxon>
        <taxon>Fungi incertae sedis</taxon>
        <taxon>Zoopagomycota</taxon>
        <taxon>Kickxellomycotina</taxon>
        <taxon>Kickxellomycetes</taxon>
        <taxon>Kickxellales</taxon>
        <taxon>Kickxellaceae</taxon>
        <taxon>Linderina</taxon>
    </lineage>
</organism>
<evidence type="ECO:0000313" key="4">
    <source>
        <dbReference type="EMBL" id="ORX69956.1"/>
    </source>
</evidence>
<dbReference type="SUPFAM" id="SSF50978">
    <property type="entry name" value="WD40 repeat-like"/>
    <property type="match status" value="1"/>
</dbReference>
<dbReference type="OrthoDB" id="19944at2759"/>
<dbReference type="GO" id="GO:0005737">
    <property type="term" value="C:cytoplasm"/>
    <property type="evidence" value="ECO:0007669"/>
    <property type="project" value="TreeGrafter"/>
</dbReference>
<feature type="region of interest" description="Disordered" evidence="3">
    <location>
        <begin position="648"/>
        <end position="760"/>
    </location>
</feature>
<proteinExistence type="inferred from homology"/>
<dbReference type="GO" id="GO:0006893">
    <property type="term" value="P:Golgi to plasma membrane transport"/>
    <property type="evidence" value="ECO:0007669"/>
    <property type="project" value="TreeGrafter"/>
</dbReference>
<dbReference type="SMART" id="SM00320">
    <property type="entry name" value="WD40"/>
    <property type="match status" value="6"/>
</dbReference>
<protein>
    <submittedName>
        <fullName evidence="4">WD40 repeat-like protein</fullName>
    </submittedName>
</protein>
<accession>A0A1Y1W9P1</accession>
<dbReference type="PANTHER" id="PTHR10241:SF25">
    <property type="entry name" value="TOMOSYN, ISOFORM C"/>
    <property type="match status" value="1"/>
</dbReference>
<name>A0A1Y1W9P1_9FUNG</name>
<feature type="compositionally biased region" description="Basic and acidic residues" evidence="3">
    <location>
        <begin position="679"/>
        <end position="702"/>
    </location>
</feature>
<evidence type="ECO:0000256" key="3">
    <source>
        <dbReference type="SAM" id="MobiDB-lite"/>
    </source>
</evidence>
<dbReference type="GO" id="GO:0005886">
    <property type="term" value="C:plasma membrane"/>
    <property type="evidence" value="ECO:0007669"/>
    <property type="project" value="TreeGrafter"/>
</dbReference>
<keyword evidence="5" id="KW-1185">Reference proteome</keyword>
<dbReference type="InterPro" id="IPR001680">
    <property type="entry name" value="WD40_rpt"/>
</dbReference>
<evidence type="ECO:0000256" key="1">
    <source>
        <dbReference type="ARBA" id="ARBA00008070"/>
    </source>
</evidence>
<dbReference type="Gene3D" id="2.130.10.10">
    <property type="entry name" value="YVTN repeat-like/Quinoprotein amine dehydrogenase"/>
    <property type="match status" value="1"/>
</dbReference>
<sequence length="1330" mass="143299">MRLRRHSLLLPATAAAATMAERSGDSTQLRCFLARPLLFSLLHVKPFCLIFYSSRFSRQEHSKIQMNSRKKHRYSIFSDKDLRVVKDRYIDPRVDVTAVTSEPTQKLLAVGYSNGSIKLFSPKYPSASRLQTKRTDGIQFLCFVPNTPALAAIDTQGVLWAFDTDTLSVCYAYKLPSLPTAMSVLQGTGWLMVGSENGRVYFVDLANGKKSDYSIACYALSPNIPVASVESHPLDSDRILVAYADGGCIVWELRGFEASEKESIKEGFVFDHPSSLKRSVRVPSGIMEPGSSAMPRVGSVQLVEPRLTGASWAPSGSQFAAVYDNGVVCVFSIGDGPQPAVARTIEHADILAGQISNRDISAPLRCLGNVRWCTHAHLNQSFLVVCSGSSVTFKQLVHTLATGDQAGHIKSGRDVRPLERYEIDSSMMALAPLPLRSPWRSGNDGVHGLAITIGRPSAVRVLTVDSALRIARSTRLPGELSWCSTPATVARSAKGTLNLSLFDALPNTIGDGLFGPDGGASERGLSPGDMTNGLSQLLCCADTSGHVSLWCSYSHDLERCIGVCMNYKYVARLLGIEGEITSMDLYASSGMLAVGTGSGETLLCVITEDPRIVLSKKQTPLEELRELSLVYYLDAQVMIDQAMKASIQEEDEEELQLTTDETVSPSETVSKPSDTSEGSMKENDRACKEQDEALDQQDKAQEPDGGTQELIDIPLSPASSKHSSTTSSRRSSRRSSLLNSATGLGSRMTLHVRQRSGSLHEGRLTRRLSKFVGRHTSLPGELPEEDKLAGIVAAGLGAVDESQELGSGLAAAMGMPSRPMVIDSTVWAARRTRINTEMSEMVHGLRFSATEREMVSDIGLPNKPTRANMPNSPLGSDDSPMSPGLEQQTPVILPFMLARFHKRRIIDVIAGYDGVVAVIYEGGVVVVVDCVNQAVLLADNLNFEPQADQNVRDIFGMANLGKKTTKIPEHITAANIVRLPVRASGSKEAAGSSGAGSDDHLIIGTSRGNVSLYSIYGTLPPQAKQWAGSGEIIYLEVASLEPSVLEEDPELPPHLLIVATRKQITSHAGFTSLPLATHSAPVGSQFVKVRAVKLHTGWHGLVAIDSHGNASLLSIHNLSCDATHAIPGAKEMIGSCDIQINSHGHISLLGPHALLLQASVVDGFSVGAGFDDSTGRSMFDQTAKAPERPVRPASLASWFGSMVATPKTPEEVSGMLDSHHRDLLRMGGTQPGARLHKPPAALGRTSTVHSASGRPAGNRKGLGRSATIHGATDTAGFSQTRNMMEKRGQMLEDLGQKMERNAQQSASFLQEIKAYNAQQEANKKKRFGLF</sequence>
<dbReference type="InterPro" id="IPR015943">
    <property type="entry name" value="WD40/YVTN_repeat-like_dom_sf"/>
</dbReference>
<dbReference type="GO" id="GO:0019905">
    <property type="term" value="F:syntaxin binding"/>
    <property type="evidence" value="ECO:0007669"/>
    <property type="project" value="TreeGrafter"/>
</dbReference>
<dbReference type="GeneID" id="63800169"/>
<comment type="similarity">
    <text evidence="1">Belongs to the WD repeat L(2)GL family.</text>
</comment>
<feature type="compositionally biased region" description="Polar residues" evidence="3">
    <location>
        <begin position="662"/>
        <end position="678"/>
    </location>
</feature>
<dbReference type="STRING" id="61395.A0A1Y1W9P1"/>
<feature type="region of interest" description="Disordered" evidence="3">
    <location>
        <begin position="860"/>
        <end position="882"/>
    </location>
</feature>